<dbReference type="EMBL" id="SMCX01000024">
    <property type="protein sequence ID" value="TCW21377.1"/>
    <property type="molecule type" value="Genomic_DNA"/>
</dbReference>
<dbReference type="Proteomes" id="UP000295805">
    <property type="component" value="Unassembled WGS sequence"/>
</dbReference>
<dbReference type="CDD" id="cd01127">
    <property type="entry name" value="TrwB_TraG_TraD_VirD4"/>
    <property type="match status" value="1"/>
</dbReference>
<keyword evidence="5 7" id="KW-0472">Membrane</keyword>
<evidence type="ECO:0000256" key="1">
    <source>
        <dbReference type="ARBA" id="ARBA00004651"/>
    </source>
</evidence>
<dbReference type="GeneID" id="89532416"/>
<proteinExistence type="predicted"/>
<evidence type="ECO:0000256" key="3">
    <source>
        <dbReference type="ARBA" id="ARBA00022692"/>
    </source>
</evidence>
<gene>
    <name evidence="9" type="ORF">EDD19_12430</name>
</gene>
<dbReference type="AlphaFoldDB" id="A0A4R3ZQR2"/>
<dbReference type="PANTHER" id="PTHR37937">
    <property type="entry name" value="CONJUGATIVE TRANSFER: DNA TRANSPORT"/>
    <property type="match status" value="1"/>
</dbReference>
<organism evidence="9 10">
    <name type="scientific">Dietzia cinnamea</name>
    <dbReference type="NCBI Taxonomy" id="321318"/>
    <lineage>
        <taxon>Bacteria</taxon>
        <taxon>Bacillati</taxon>
        <taxon>Actinomycetota</taxon>
        <taxon>Actinomycetes</taxon>
        <taxon>Mycobacteriales</taxon>
        <taxon>Dietziaceae</taxon>
        <taxon>Dietzia</taxon>
    </lineage>
</organism>
<feature type="transmembrane region" description="Helical" evidence="7">
    <location>
        <begin position="20"/>
        <end position="38"/>
    </location>
</feature>
<evidence type="ECO:0000259" key="8">
    <source>
        <dbReference type="Pfam" id="PF12696"/>
    </source>
</evidence>
<dbReference type="SUPFAM" id="SSF52540">
    <property type="entry name" value="P-loop containing nucleoside triphosphate hydrolases"/>
    <property type="match status" value="1"/>
</dbReference>
<evidence type="ECO:0000256" key="6">
    <source>
        <dbReference type="SAM" id="MobiDB-lite"/>
    </source>
</evidence>
<evidence type="ECO:0000313" key="9">
    <source>
        <dbReference type="EMBL" id="TCW21377.1"/>
    </source>
</evidence>
<evidence type="ECO:0000256" key="2">
    <source>
        <dbReference type="ARBA" id="ARBA00022475"/>
    </source>
</evidence>
<dbReference type="GO" id="GO:0005886">
    <property type="term" value="C:plasma membrane"/>
    <property type="evidence" value="ECO:0007669"/>
    <property type="project" value="UniProtKB-SubCell"/>
</dbReference>
<comment type="subcellular location">
    <subcellularLocation>
        <location evidence="1">Cell membrane</location>
        <topology evidence="1">Multi-pass membrane protein</topology>
    </subcellularLocation>
</comment>
<keyword evidence="4 7" id="KW-1133">Transmembrane helix</keyword>
<name>A0A4R3ZQR2_9ACTN</name>
<dbReference type="Gene3D" id="3.40.50.300">
    <property type="entry name" value="P-loop containing nucleotide triphosphate hydrolases"/>
    <property type="match status" value="1"/>
</dbReference>
<dbReference type="Pfam" id="PF12696">
    <property type="entry name" value="TraG-D_C"/>
    <property type="match status" value="1"/>
</dbReference>
<comment type="caution">
    <text evidence="9">The sequence shown here is derived from an EMBL/GenBank/DDBJ whole genome shotgun (WGS) entry which is preliminary data.</text>
</comment>
<protein>
    <submittedName>
        <fullName evidence="9">TraM-binding TraD/TraG-like protein</fullName>
    </submittedName>
</protein>
<dbReference type="InterPro" id="IPR051539">
    <property type="entry name" value="T4SS-coupling_protein"/>
</dbReference>
<dbReference type="RefSeq" id="WP_131886298.1">
    <property type="nucleotide sequence ID" value="NZ_CP143054.1"/>
</dbReference>
<dbReference type="InterPro" id="IPR032689">
    <property type="entry name" value="TraG-D_C"/>
</dbReference>
<dbReference type="InterPro" id="IPR027417">
    <property type="entry name" value="P-loop_NTPase"/>
</dbReference>
<feature type="transmembrane region" description="Helical" evidence="7">
    <location>
        <begin position="75"/>
        <end position="95"/>
    </location>
</feature>
<accession>A0A4R3ZQR2</accession>
<feature type="region of interest" description="Disordered" evidence="6">
    <location>
        <begin position="503"/>
        <end position="524"/>
    </location>
</feature>
<reference evidence="9 10" key="1">
    <citation type="submission" date="2019-03" db="EMBL/GenBank/DDBJ databases">
        <title>Root nodule microbial communities of legume samples collected from USA, Mexico and Botswana.</title>
        <authorList>
            <person name="Hirsch A."/>
        </authorList>
    </citation>
    <scope>NUCLEOTIDE SEQUENCE [LARGE SCALE GENOMIC DNA]</scope>
    <source>
        <strain evidence="9 10">55</strain>
    </source>
</reference>
<keyword evidence="2" id="KW-1003">Cell membrane</keyword>
<sequence>MAGKDLARTSQTREPGPTIALVMMGVVAAAVIAVWGSITLGESIAPTGQEVPGNPAVAVIDLAQGQVQWTTGATVVAVALVVIAVVLVAVVAALVGRRQGRRTRVDGITKHLAGRADVKSLSAKSVVRANRERGDTTQIPGVYIGKEVATGQDLWGGWEDLHLDLWGPRQGKTSSRIIPMIRRAPGICISTSCKRDVIEATMPFRQQVGRVWVLDPQDKAVGLDTSKWYFDPLDFVRRDQWWDGNAEELAEIFNAATARGEAGSDPNAYFYSQAVDLLASLFLAAAMKNRPITDVYGWVSNLEDATPVDILADSQWKPQAADLASKYNAEPRTRSNVFSAAKNMISCLGRRQIVRWLTPQAGAQRFDPVAFANSEADTLYLVSDEENPIGRPVTSILTVAVFKALVDRADTCPGSRLPVPVTAALDEIANIVRWPRLPDYYSTFGSRGIICSTVLQSYAQGVEVWGEQGMKKLWSAAAIVVIGPGHKDYRFLDELAHLIGTHTEQQRSISSGGGDRGRSVSTQTVEKQTITAAELAALPFGRMIVLATGRRPILARMVRWDHQDLPSAPEKTEEAAA</sequence>
<dbReference type="PANTHER" id="PTHR37937:SF1">
    <property type="entry name" value="CONJUGATIVE TRANSFER: DNA TRANSPORT"/>
    <property type="match status" value="1"/>
</dbReference>
<keyword evidence="3 7" id="KW-0812">Transmembrane</keyword>
<evidence type="ECO:0000256" key="4">
    <source>
        <dbReference type="ARBA" id="ARBA00022989"/>
    </source>
</evidence>
<feature type="domain" description="TraD/TraG TraM recognition site" evidence="8">
    <location>
        <begin position="420"/>
        <end position="539"/>
    </location>
</feature>
<evidence type="ECO:0000313" key="10">
    <source>
        <dbReference type="Proteomes" id="UP000295805"/>
    </source>
</evidence>
<evidence type="ECO:0000256" key="7">
    <source>
        <dbReference type="SAM" id="Phobius"/>
    </source>
</evidence>
<evidence type="ECO:0000256" key="5">
    <source>
        <dbReference type="ARBA" id="ARBA00023136"/>
    </source>
</evidence>